<name>A0A7Y9JRZ0_9ACTN</name>
<evidence type="ECO:0000313" key="3">
    <source>
        <dbReference type="Proteomes" id="UP000516957"/>
    </source>
</evidence>
<feature type="domain" description="SnoaL-like" evidence="1">
    <location>
        <begin position="21"/>
        <end position="118"/>
    </location>
</feature>
<sequence>MIEIVDTTDAQAVRNKDNLIAFYRRAINDKQPREAAAALVADDYVQHNPLLPDGGAMLGETFAAVVEAHPLARVEIHRIIAVGDWVWAHVNFLNLYSDDPDDLGIAGVDIWKMDADGVALEHWDVLQPVVAAAETVSGHSVF</sequence>
<keyword evidence="3" id="KW-1185">Reference proteome</keyword>
<dbReference type="Proteomes" id="UP000516957">
    <property type="component" value="Unassembled WGS sequence"/>
</dbReference>
<dbReference type="InterPro" id="IPR037401">
    <property type="entry name" value="SnoaL-like"/>
</dbReference>
<reference evidence="2 3" key="1">
    <citation type="submission" date="2020-07" db="EMBL/GenBank/DDBJ databases">
        <title>Sequencing the genomes of 1000 actinobacteria strains.</title>
        <authorList>
            <person name="Klenk H.-P."/>
        </authorList>
    </citation>
    <scope>NUCLEOTIDE SEQUENCE [LARGE SCALE GENOMIC DNA]</scope>
    <source>
        <strain evidence="2 3">DSM 18965</strain>
    </source>
</reference>
<dbReference type="AlphaFoldDB" id="A0A7Y9JRZ0"/>
<comment type="caution">
    <text evidence="2">The sequence shown here is derived from an EMBL/GenBank/DDBJ whole genome shotgun (WGS) entry which is preliminary data.</text>
</comment>
<gene>
    <name evidence="2" type="ORF">BKA08_002296</name>
</gene>
<dbReference type="Pfam" id="PF12680">
    <property type="entry name" value="SnoaL_2"/>
    <property type="match status" value="1"/>
</dbReference>
<evidence type="ECO:0000313" key="2">
    <source>
        <dbReference type="EMBL" id="NYD58058.1"/>
    </source>
</evidence>
<dbReference type="EMBL" id="JACCBE010000001">
    <property type="protein sequence ID" value="NYD58058.1"/>
    <property type="molecule type" value="Genomic_DNA"/>
</dbReference>
<dbReference type="RefSeq" id="WP_179615727.1">
    <property type="nucleotide sequence ID" value="NZ_CP059163.1"/>
</dbReference>
<protein>
    <submittedName>
        <fullName evidence="2">Putative SnoaL-like aldol condensation-catalyzing enzyme</fullName>
    </submittedName>
</protein>
<proteinExistence type="predicted"/>
<evidence type="ECO:0000259" key="1">
    <source>
        <dbReference type="Pfam" id="PF12680"/>
    </source>
</evidence>
<accession>A0A7Y9JRZ0</accession>
<dbReference type="InterPro" id="IPR032710">
    <property type="entry name" value="NTF2-like_dom_sf"/>
</dbReference>
<dbReference type="SUPFAM" id="SSF54427">
    <property type="entry name" value="NTF2-like"/>
    <property type="match status" value="1"/>
</dbReference>
<dbReference type="Gene3D" id="3.10.450.50">
    <property type="match status" value="1"/>
</dbReference>
<organism evidence="2 3">
    <name type="scientific">Nocardioides marinisabuli</name>
    <dbReference type="NCBI Taxonomy" id="419476"/>
    <lineage>
        <taxon>Bacteria</taxon>
        <taxon>Bacillati</taxon>
        <taxon>Actinomycetota</taxon>
        <taxon>Actinomycetes</taxon>
        <taxon>Propionibacteriales</taxon>
        <taxon>Nocardioidaceae</taxon>
        <taxon>Nocardioides</taxon>
    </lineage>
</organism>